<dbReference type="Proteomes" id="UP000288943">
    <property type="component" value="Chromosome"/>
</dbReference>
<dbReference type="KEGG" id="pchi:PC41400_07435"/>
<dbReference type="RefSeq" id="WP_042229284.1">
    <property type="nucleotide sequence ID" value="NZ_CP026520.1"/>
</dbReference>
<dbReference type="OrthoDB" id="210273at2"/>
<sequence length="505" mass="55678">MRKLVGFILVFTLVFSMMAVTNANEASGSGSVPQPDYLPYVEVGVLSEGLAFYMEAGEETDSFGFIDTSGKIVIKARFEAAGIFHDGLAPVRIDGLWGYVDKTGQFAVPPIYTGVGRVFEEGFAQVVKDDKWGYVDKTGKEVIAFDYEDTNPFNNGLAPVKKNEKYGYINKEGKEVVPFRYEAATVFSEGRAMVKIKDKWGVIDQNGIEIEKPKFEEAFPYSRGLAAVKHEGKWGYIDLSGREVIQAHYDEARPFQEGDLAPVQVDGKWGYVNKEDTMIIRPQFMDVYTVFSEGLALVSIENEDDYEMLGYIDQRGKVVVPYSYDLMGSSFSGGLATVADGGQGSFYFMRNPLNVQTQEPQPQSALPSASKVMINGREVSPEAYNIGGNNFFKLRDLAMLLNGTNKGFEVGWDQDAKVIRLTTSKAYTEVGGELAATGQLSVKQAAPAAAKLLVNSEEARFTAYTLDGNNYFKLRDLAQALDFNVSWDAASNALTIDTKSGYQPE</sequence>
<dbReference type="GeneID" id="95374647"/>
<dbReference type="PANTHER" id="PTHR37841:SF1">
    <property type="entry name" value="DUF3298 DOMAIN-CONTAINING PROTEIN"/>
    <property type="match status" value="1"/>
</dbReference>
<gene>
    <name evidence="2" type="ORF">M5X16_08190</name>
    <name evidence="3" type="ORF">PC41400_07435</name>
</gene>
<reference evidence="3 4" key="1">
    <citation type="submission" date="2018-01" db="EMBL/GenBank/DDBJ databases">
        <title>The whole genome sequencing and assembly of Paenibacillus chitinolyticus KCCM 41400 strain.</title>
        <authorList>
            <person name="Kim J.-Y."/>
            <person name="Park M.-K."/>
            <person name="Lee Y.-J."/>
            <person name="Yi H."/>
            <person name="Bahn Y.-S."/>
            <person name="Kim J.F."/>
            <person name="Lee D.-W."/>
        </authorList>
    </citation>
    <scope>NUCLEOTIDE SEQUENCE [LARGE SCALE GENOMIC DNA]</scope>
    <source>
        <strain evidence="3 4">KCCM 41400</strain>
    </source>
</reference>
<keyword evidence="1" id="KW-0732">Signal</keyword>
<name>A0A410WSZ3_9BACL</name>
<dbReference type="Pfam" id="PF14903">
    <property type="entry name" value="WG_beta_rep"/>
    <property type="match status" value="4"/>
</dbReference>
<keyword evidence="5" id="KW-1185">Reference proteome</keyword>
<dbReference type="PANTHER" id="PTHR37841">
    <property type="entry name" value="GLR2918 PROTEIN"/>
    <property type="match status" value="1"/>
</dbReference>
<evidence type="ECO:0000313" key="3">
    <source>
        <dbReference type="EMBL" id="QAV17505.1"/>
    </source>
</evidence>
<dbReference type="EMBL" id="CP026520">
    <property type="protein sequence ID" value="QAV17505.1"/>
    <property type="molecule type" value="Genomic_DNA"/>
</dbReference>
<dbReference type="EMBL" id="JAMDMJ010000008">
    <property type="protein sequence ID" value="MCY9595750.1"/>
    <property type="molecule type" value="Genomic_DNA"/>
</dbReference>
<dbReference type="AlphaFoldDB" id="A0A410WSZ3"/>
<feature type="signal peptide" evidence="1">
    <location>
        <begin position="1"/>
        <end position="19"/>
    </location>
</feature>
<feature type="chain" id="PRO_5039385854" evidence="1">
    <location>
        <begin position="20"/>
        <end position="505"/>
    </location>
</feature>
<proteinExistence type="predicted"/>
<reference evidence="2 5" key="2">
    <citation type="submission" date="2022-05" db="EMBL/GenBank/DDBJ databases">
        <title>Genome Sequencing of Bee-Associated Microbes.</title>
        <authorList>
            <person name="Dunlap C."/>
        </authorList>
    </citation>
    <scope>NUCLEOTIDE SEQUENCE [LARGE SCALE GENOMIC DNA]</scope>
    <source>
        <strain evidence="2 5">NRRL B-23120</strain>
    </source>
</reference>
<dbReference type="InterPro" id="IPR032774">
    <property type="entry name" value="WG_beta_rep"/>
</dbReference>
<evidence type="ECO:0000256" key="1">
    <source>
        <dbReference type="SAM" id="SignalP"/>
    </source>
</evidence>
<evidence type="ECO:0000313" key="4">
    <source>
        <dbReference type="Proteomes" id="UP000288943"/>
    </source>
</evidence>
<organism evidence="3 4">
    <name type="scientific">Paenibacillus chitinolyticus</name>
    <dbReference type="NCBI Taxonomy" id="79263"/>
    <lineage>
        <taxon>Bacteria</taxon>
        <taxon>Bacillati</taxon>
        <taxon>Bacillota</taxon>
        <taxon>Bacilli</taxon>
        <taxon>Bacillales</taxon>
        <taxon>Paenibacillaceae</taxon>
        <taxon>Paenibacillus</taxon>
    </lineage>
</organism>
<dbReference type="Proteomes" id="UP001527202">
    <property type="component" value="Unassembled WGS sequence"/>
</dbReference>
<evidence type="ECO:0000313" key="2">
    <source>
        <dbReference type="EMBL" id="MCY9595750.1"/>
    </source>
</evidence>
<accession>A0A410WSZ3</accession>
<evidence type="ECO:0000313" key="5">
    <source>
        <dbReference type="Proteomes" id="UP001527202"/>
    </source>
</evidence>
<protein>
    <submittedName>
        <fullName evidence="2">WG repeat-containing protein</fullName>
    </submittedName>
</protein>
<dbReference type="SUPFAM" id="SSF69360">
    <property type="entry name" value="Cell wall binding repeat"/>
    <property type="match status" value="1"/>
</dbReference>